<dbReference type="RefSeq" id="WP_131959084.1">
    <property type="nucleotide sequence ID" value="NZ_SMFL01000005.1"/>
</dbReference>
<proteinExistence type="predicted"/>
<dbReference type="Proteomes" id="UP000294850">
    <property type="component" value="Unassembled WGS sequence"/>
</dbReference>
<name>A0A4R5DQN6_9BACT</name>
<organism evidence="1 2">
    <name type="scientific">Dyadobacter psychrotolerans</name>
    <dbReference type="NCBI Taxonomy" id="2541721"/>
    <lineage>
        <taxon>Bacteria</taxon>
        <taxon>Pseudomonadati</taxon>
        <taxon>Bacteroidota</taxon>
        <taxon>Cytophagia</taxon>
        <taxon>Cytophagales</taxon>
        <taxon>Spirosomataceae</taxon>
        <taxon>Dyadobacter</taxon>
    </lineage>
</organism>
<dbReference type="Gene3D" id="3.20.20.80">
    <property type="entry name" value="Glycosidases"/>
    <property type="match status" value="1"/>
</dbReference>
<dbReference type="AlphaFoldDB" id="A0A4R5DQN6"/>
<accession>A0A4R5DQN6</accession>
<protein>
    <submittedName>
        <fullName evidence="1">Xylosidase</fullName>
    </submittedName>
</protein>
<dbReference type="EMBL" id="SMFL01000005">
    <property type="protein sequence ID" value="TDE14500.1"/>
    <property type="molecule type" value="Genomic_DNA"/>
</dbReference>
<evidence type="ECO:0000313" key="2">
    <source>
        <dbReference type="Proteomes" id="UP000294850"/>
    </source>
</evidence>
<keyword evidence="2" id="KW-1185">Reference proteome</keyword>
<reference evidence="1 2" key="1">
    <citation type="submission" date="2019-03" db="EMBL/GenBank/DDBJ databases">
        <title>Dyadobacter AR-3-6 sp. nov., isolated from arctic soil.</title>
        <authorList>
            <person name="Chaudhary D.K."/>
        </authorList>
    </citation>
    <scope>NUCLEOTIDE SEQUENCE [LARGE SCALE GENOMIC DNA]</scope>
    <source>
        <strain evidence="1 2">AR-3-6</strain>
    </source>
</reference>
<sequence>MKFPQLLFVLLFSFNCFGQRSGTEVKYDETGCLFTSYKGLVMAGYQGWFTAEGDGAGRGFHHYQKGGKFEPGFASFDFWPDVSEYPKTYNTSFKYVGGETAKVYSPYDEESVNLHFKWMKEYGIDGVYMQRFVSEIKRESGKRHFNKVLANALKASKKYGRAISIMYDLSGSTSADMDFIVKDWEELQKEFLLFDNKENPTYLRQNGRPLLAIWGVGFNDDRKYTTRDIQRLVEKIKGRDQKASVLLGVPYYWRSLDKDTENNAALHELIKTADVIMPWAVGRYNAATYSAVAGNNLTADIAWAKNNKLGYIPLVFPGFSWGNLKDDNTLYNQIPRNKGDFLWQQIAGAKNAGAEAIYVAMFDEVDEGTAIYKTKKEGETPINGAGKFVGIEPELAPDYYLWLTGEGAKWFHGEGGFGVRKPVRK</sequence>
<dbReference type="CDD" id="cd11576">
    <property type="entry name" value="GH99_GH71_like_2"/>
    <property type="match status" value="1"/>
</dbReference>
<evidence type="ECO:0000313" key="1">
    <source>
        <dbReference type="EMBL" id="TDE14500.1"/>
    </source>
</evidence>
<dbReference type="OrthoDB" id="9783748at2"/>
<comment type="caution">
    <text evidence="1">The sequence shown here is derived from an EMBL/GenBank/DDBJ whole genome shotgun (WGS) entry which is preliminary data.</text>
</comment>
<gene>
    <name evidence="1" type="ORF">E0F88_14975</name>
</gene>